<sequence length="94" mass="10129">MRTPARRDRMKPLELVIISLIFGLFGGLIVLMSTRELVLSAISFGVSFIVSLVVIAMLVLGAKPNKAELLDIEEQNQPVQDGAVAPEEGSSSPH</sequence>
<feature type="transmembrane region" description="Helical" evidence="1">
    <location>
        <begin position="37"/>
        <end position="60"/>
    </location>
</feature>
<comment type="caution">
    <text evidence="2">The sequence shown here is derived from an EMBL/GenBank/DDBJ whole genome shotgun (WGS) entry which is preliminary data.</text>
</comment>
<keyword evidence="3" id="KW-1185">Reference proteome</keyword>
<evidence type="ECO:0000313" key="3">
    <source>
        <dbReference type="Proteomes" id="UP000524237"/>
    </source>
</evidence>
<organism evidence="2 3">
    <name type="scientific">Alpinimonas psychrophila</name>
    <dbReference type="NCBI Taxonomy" id="748908"/>
    <lineage>
        <taxon>Bacteria</taxon>
        <taxon>Bacillati</taxon>
        <taxon>Actinomycetota</taxon>
        <taxon>Actinomycetes</taxon>
        <taxon>Micrococcales</taxon>
        <taxon>Microbacteriaceae</taxon>
        <taxon>Alpinimonas</taxon>
    </lineage>
</organism>
<dbReference type="Proteomes" id="UP000524237">
    <property type="component" value="Unassembled WGS sequence"/>
</dbReference>
<reference evidence="2 3" key="1">
    <citation type="submission" date="2020-07" db="EMBL/GenBank/DDBJ databases">
        <title>Sequencing the genomes of 1000 actinobacteria strains.</title>
        <authorList>
            <person name="Klenk H.-P."/>
        </authorList>
    </citation>
    <scope>NUCLEOTIDE SEQUENCE [LARGE SCALE GENOMIC DNA]</scope>
    <source>
        <strain evidence="2 3">DSM 23737</strain>
    </source>
</reference>
<evidence type="ECO:0000313" key="2">
    <source>
        <dbReference type="EMBL" id="MBA8829599.1"/>
    </source>
</evidence>
<dbReference type="AlphaFoldDB" id="A0A7W3JUQ7"/>
<keyword evidence="1" id="KW-1133">Transmembrane helix</keyword>
<dbReference type="RefSeq" id="WP_182485016.1">
    <property type="nucleotide sequence ID" value="NZ_JACGWU010000005.1"/>
</dbReference>
<accession>A0A7W3JUQ7</accession>
<gene>
    <name evidence="2" type="ORF">FB555_001708</name>
</gene>
<keyword evidence="1" id="KW-0812">Transmembrane</keyword>
<dbReference type="EMBL" id="JACGWU010000005">
    <property type="protein sequence ID" value="MBA8829599.1"/>
    <property type="molecule type" value="Genomic_DNA"/>
</dbReference>
<proteinExistence type="predicted"/>
<feature type="transmembrane region" description="Helical" evidence="1">
    <location>
        <begin position="12"/>
        <end position="31"/>
    </location>
</feature>
<name>A0A7W3JUQ7_9MICO</name>
<evidence type="ECO:0000256" key="1">
    <source>
        <dbReference type="SAM" id="Phobius"/>
    </source>
</evidence>
<keyword evidence="1" id="KW-0472">Membrane</keyword>
<protein>
    <submittedName>
        <fullName evidence="2">Uncharacterized protein</fullName>
    </submittedName>
</protein>